<dbReference type="PRINTS" id="PR01609">
    <property type="entry name" value="CD36FAMILY"/>
</dbReference>
<evidence type="ECO:0000256" key="6">
    <source>
        <dbReference type="ARBA" id="ARBA00023180"/>
    </source>
</evidence>
<dbReference type="EMBL" id="CAJHUC010001498">
    <property type="protein sequence ID" value="CAD7701331.1"/>
    <property type="molecule type" value="Genomic_DNA"/>
</dbReference>
<dbReference type="InterPro" id="IPR002159">
    <property type="entry name" value="CD36_fam"/>
</dbReference>
<keyword evidence="3" id="KW-0812">Transmembrane</keyword>
<keyword evidence="4" id="KW-1133">Transmembrane helix</keyword>
<accession>A0A8S1JCF9</accession>
<dbReference type="GO" id="GO:0005044">
    <property type="term" value="F:scavenger receptor activity"/>
    <property type="evidence" value="ECO:0007669"/>
    <property type="project" value="TreeGrafter"/>
</dbReference>
<dbReference type="Pfam" id="PF01130">
    <property type="entry name" value="CD36"/>
    <property type="match status" value="1"/>
</dbReference>
<evidence type="ECO:0000256" key="5">
    <source>
        <dbReference type="ARBA" id="ARBA00023136"/>
    </source>
</evidence>
<dbReference type="Proteomes" id="UP000708148">
    <property type="component" value="Unassembled WGS sequence"/>
</dbReference>
<comment type="similarity">
    <text evidence="2">Belongs to the CD36 family.</text>
</comment>
<dbReference type="GO" id="GO:0016020">
    <property type="term" value="C:membrane"/>
    <property type="evidence" value="ECO:0007669"/>
    <property type="project" value="UniProtKB-SubCell"/>
</dbReference>
<keyword evidence="6" id="KW-0325">Glycoprotein</keyword>
<comment type="caution">
    <text evidence="7">The sequence shown here is derived from an EMBL/GenBank/DDBJ whole genome shotgun (WGS) entry which is preliminary data.</text>
</comment>
<keyword evidence="5" id="KW-0472">Membrane</keyword>
<dbReference type="PANTHER" id="PTHR11923">
    <property type="entry name" value="SCAVENGER RECEPTOR CLASS B TYPE-1 SR-B1"/>
    <property type="match status" value="1"/>
</dbReference>
<protein>
    <submittedName>
        <fullName evidence="7">Uncharacterized protein</fullName>
    </submittedName>
</protein>
<reference evidence="7" key="1">
    <citation type="submission" date="2020-12" db="EMBL/GenBank/DDBJ databases">
        <authorList>
            <person name="Iha C."/>
        </authorList>
    </citation>
    <scope>NUCLEOTIDE SEQUENCE</scope>
</reference>
<proteinExistence type="inferred from homology"/>
<comment type="subcellular location">
    <subcellularLocation>
        <location evidence="1">Membrane</location>
    </subcellularLocation>
</comment>
<sequence length="257" mass="29317">MARRGACRRCATPAGLVGAIAALVLAGLYVPRVIDDQLQQGVRDYVVMGPQAARDYYGRFVNNTGKEATPTYTRFWMFNITNLKEVQQGAKPNVTEIGPYTYRTYYSNFDVRFRWSGMMSYKGFTTYQFEPSLSPGLAENDTFVTLNLPFVGALMELKSSYKKFDWLMHKKMPHLMDRYGEGKEMGLFMRRQVDDLLWGYQDHLLKELRKYGDVNPAFSLMHNGSHSTAMQDEQTHINTGAANMTLLCDVSHTPVLQ</sequence>
<dbReference type="OrthoDB" id="195015at2759"/>
<dbReference type="AlphaFoldDB" id="A0A8S1JCF9"/>
<keyword evidence="8" id="KW-1185">Reference proteome</keyword>
<organism evidence="7 8">
    <name type="scientific">Ostreobium quekettii</name>
    <dbReference type="NCBI Taxonomy" id="121088"/>
    <lineage>
        <taxon>Eukaryota</taxon>
        <taxon>Viridiplantae</taxon>
        <taxon>Chlorophyta</taxon>
        <taxon>core chlorophytes</taxon>
        <taxon>Ulvophyceae</taxon>
        <taxon>TCBD clade</taxon>
        <taxon>Bryopsidales</taxon>
        <taxon>Ostreobineae</taxon>
        <taxon>Ostreobiaceae</taxon>
        <taxon>Ostreobium</taxon>
    </lineage>
</organism>
<name>A0A8S1JCF9_9CHLO</name>
<evidence type="ECO:0000256" key="1">
    <source>
        <dbReference type="ARBA" id="ARBA00004370"/>
    </source>
</evidence>
<evidence type="ECO:0000256" key="3">
    <source>
        <dbReference type="ARBA" id="ARBA00022692"/>
    </source>
</evidence>
<evidence type="ECO:0000256" key="2">
    <source>
        <dbReference type="ARBA" id="ARBA00010532"/>
    </source>
</evidence>
<dbReference type="PANTHER" id="PTHR11923:SF51">
    <property type="entry name" value="LYSOSOME MEMBRANE PROTEIN 2"/>
    <property type="match status" value="1"/>
</dbReference>
<evidence type="ECO:0000313" key="7">
    <source>
        <dbReference type="EMBL" id="CAD7701331.1"/>
    </source>
</evidence>
<evidence type="ECO:0000256" key="4">
    <source>
        <dbReference type="ARBA" id="ARBA00022989"/>
    </source>
</evidence>
<dbReference type="GO" id="GO:0005737">
    <property type="term" value="C:cytoplasm"/>
    <property type="evidence" value="ECO:0007669"/>
    <property type="project" value="TreeGrafter"/>
</dbReference>
<gene>
    <name evidence="7" type="ORF">OSTQU699_LOCUS6690</name>
</gene>
<evidence type="ECO:0000313" key="8">
    <source>
        <dbReference type="Proteomes" id="UP000708148"/>
    </source>
</evidence>